<keyword evidence="2" id="KW-1185">Reference proteome</keyword>
<protein>
    <submittedName>
        <fullName evidence="1">Uncharacterized protein</fullName>
    </submittedName>
</protein>
<reference evidence="1" key="1">
    <citation type="submission" date="2019-10" db="EMBL/GenBank/DDBJ databases">
        <title>The sequence and de novo assembly of the wild yak genome.</title>
        <authorList>
            <person name="Liu Y."/>
        </authorList>
    </citation>
    <scope>NUCLEOTIDE SEQUENCE [LARGE SCALE GENOMIC DNA]</scope>
    <source>
        <strain evidence="1">WY2019</strain>
    </source>
</reference>
<dbReference type="EMBL" id="VBQZ03000052">
    <property type="protein sequence ID" value="MXQ89073.1"/>
    <property type="molecule type" value="Genomic_DNA"/>
</dbReference>
<sequence>MVAAVQCESLKGNLSEQWTSDCRSGRGLFCKIEEGNETENKLPFGEKKMIMVACECQACQALETRMYDRRVSDRRIFICNKWFELHLEP</sequence>
<dbReference type="Proteomes" id="UP000322234">
    <property type="component" value="Unassembled WGS sequence"/>
</dbReference>
<comment type="caution">
    <text evidence="1">The sequence shown here is derived from an EMBL/GenBank/DDBJ whole genome shotgun (WGS) entry which is preliminary data.</text>
</comment>
<name>A0A6B0RP05_9CETA</name>
<dbReference type="AlphaFoldDB" id="A0A6B0RP05"/>
<proteinExistence type="predicted"/>
<evidence type="ECO:0000313" key="2">
    <source>
        <dbReference type="Proteomes" id="UP000322234"/>
    </source>
</evidence>
<evidence type="ECO:0000313" key="1">
    <source>
        <dbReference type="EMBL" id="MXQ89073.1"/>
    </source>
</evidence>
<gene>
    <name evidence="1" type="ORF">E5288_WYG007862</name>
</gene>
<organism evidence="1 2">
    <name type="scientific">Bos mutus</name>
    <name type="common">wild yak</name>
    <dbReference type="NCBI Taxonomy" id="72004"/>
    <lineage>
        <taxon>Eukaryota</taxon>
        <taxon>Metazoa</taxon>
        <taxon>Chordata</taxon>
        <taxon>Craniata</taxon>
        <taxon>Vertebrata</taxon>
        <taxon>Euteleostomi</taxon>
        <taxon>Mammalia</taxon>
        <taxon>Eutheria</taxon>
        <taxon>Laurasiatheria</taxon>
        <taxon>Artiodactyla</taxon>
        <taxon>Ruminantia</taxon>
        <taxon>Pecora</taxon>
        <taxon>Bovidae</taxon>
        <taxon>Bovinae</taxon>
        <taxon>Bos</taxon>
    </lineage>
</organism>
<accession>A0A6B0RP05</accession>